<keyword evidence="10" id="KW-1185">Reference proteome</keyword>
<feature type="transmembrane region" description="Helical" evidence="8">
    <location>
        <begin position="454"/>
        <end position="479"/>
    </location>
</feature>
<feature type="transmembrane region" description="Helical" evidence="8">
    <location>
        <begin position="499"/>
        <end position="530"/>
    </location>
</feature>
<feature type="transmembrane region" description="Helical" evidence="8">
    <location>
        <begin position="630"/>
        <end position="646"/>
    </location>
</feature>
<evidence type="ECO:0000313" key="9">
    <source>
        <dbReference type="EMBL" id="TID29779.1"/>
    </source>
</evidence>
<accession>A0A4T0X389</accession>
<evidence type="ECO:0000256" key="2">
    <source>
        <dbReference type="ARBA" id="ARBA00004651"/>
    </source>
</evidence>
<dbReference type="PANTHER" id="PTHR12385:SF4">
    <property type="entry name" value="PROTEIN PNS1"/>
    <property type="match status" value="1"/>
</dbReference>
<feature type="transmembrane region" description="Helical" evidence="8">
    <location>
        <begin position="204"/>
        <end position="220"/>
    </location>
</feature>
<evidence type="ECO:0000256" key="3">
    <source>
        <dbReference type="ARBA" id="ARBA00007168"/>
    </source>
</evidence>
<dbReference type="GO" id="GO:0005886">
    <property type="term" value="C:plasma membrane"/>
    <property type="evidence" value="ECO:0007669"/>
    <property type="project" value="UniProtKB-SubCell"/>
</dbReference>
<protein>
    <recommendedName>
        <fullName evidence="4">Protein PNS1</fullName>
    </recommendedName>
</protein>
<feature type="transmembrane region" description="Helical" evidence="8">
    <location>
        <begin position="301"/>
        <end position="326"/>
    </location>
</feature>
<dbReference type="AlphaFoldDB" id="A0A4T0X389"/>
<keyword evidence="6 8" id="KW-1133">Transmembrane helix</keyword>
<dbReference type="PANTHER" id="PTHR12385">
    <property type="entry name" value="CHOLINE TRANSPORTER-LIKE (SLC FAMILY 44)"/>
    <property type="match status" value="1"/>
</dbReference>
<evidence type="ECO:0000256" key="5">
    <source>
        <dbReference type="ARBA" id="ARBA00022692"/>
    </source>
</evidence>
<proteinExistence type="inferred from homology"/>
<feature type="transmembrane region" description="Helical" evidence="8">
    <location>
        <begin position="605"/>
        <end position="625"/>
    </location>
</feature>
<dbReference type="EMBL" id="SELW01000254">
    <property type="protein sequence ID" value="TID29779.1"/>
    <property type="molecule type" value="Genomic_DNA"/>
</dbReference>
<feature type="transmembrane region" description="Helical" evidence="8">
    <location>
        <begin position="77"/>
        <end position="101"/>
    </location>
</feature>
<feature type="transmembrane region" description="Helical" evidence="8">
    <location>
        <begin position="699"/>
        <end position="718"/>
    </location>
</feature>
<feature type="transmembrane region" description="Helical" evidence="8">
    <location>
        <begin position="34"/>
        <end position="52"/>
    </location>
</feature>
<evidence type="ECO:0000256" key="4">
    <source>
        <dbReference type="ARBA" id="ARBA00015388"/>
    </source>
</evidence>
<dbReference type="Pfam" id="PF04515">
    <property type="entry name" value="Choline_transpo"/>
    <property type="match status" value="2"/>
</dbReference>
<feature type="transmembrane region" description="Helical" evidence="8">
    <location>
        <begin position="724"/>
        <end position="744"/>
    </location>
</feature>
<feature type="transmembrane region" description="Helical" evidence="8">
    <location>
        <begin position="559"/>
        <end position="585"/>
    </location>
</feature>
<evidence type="ECO:0000256" key="8">
    <source>
        <dbReference type="SAM" id="Phobius"/>
    </source>
</evidence>
<dbReference type="OrthoDB" id="44736at2759"/>
<feature type="transmembrane region" description="Helical" evidence="8">
    <location>
        <begin position="269"/>
        <end position="289"/>
    </location>
</feature>
<feature type="transmembrane region" description="Helical" evidence="8">
    <location>
        <begin position="113"/>
        <end position="129"/>
    </location>
</feature>
<organism evidence="9 10">
    <name type="scientific">Pichia inconspicua</name>
    <dbReference type="NCBI Taxonomy" id="52247"/>
    <lineage>
        <taxon>Eukaryota</taxon>
        <taxon>Fungi</taxon>
        <taxon>Dikarya</taxon>
        <taxon>Ascomycota</taxon>
        <taxon>Saccharomycotina</taxon>
        <taxon>Pichiomycetes</taxon>
        <taxon>Pichiales</taxon>
        <taxon>Pichiaceae</taxon>
        <taxon>Pichia</taxon>
    </lineage>
</organism>
<comment type="function">
    <text evidence="1">Probably involved in transport through the plasma membrane.</text>
</comment>
<keyword evidence="7 8" id="KW-0472">Membrane</keyword>
<comment type="similarity">
    <text evidence="3">Belongs to the CTL (choline transporter-like) family.</text>
</comment>
<gene>
    <name evidence="9" type="ORF">CANINC_001638</name>
</gene>
<feature type="transmembrane region" description="Helical" evidence="8">
    <location>
        <begin position="162"/>
        <end position="183"/>
    </location>
</feature>
<reference evidence="9 10" key="1">
    <citation type="journal article" date="2019" name="Front. Genet.">
        <title>Whole-Genome Sequencing of the Opportunistic Yeast Pathogen Candida inconspicua Uncovers Its Hybrid Origin.</title>
        <authorList>
            <person name="Mixao V."/>
            <person name="Hansen A.P."/>
            <person name="Saus E."/>
            <person name="Boekhout T."/>
            <person name="Lass-Florl C."/>
            <person name="Gabaldon T."/>
        </authorList>
    </citation>
    <scope>NUCLEOTIDE SEQUENCE [LARGE SCALE GENOMIC DNA]</scope>
    <source>
        <strain evidence="9 10">CBS 180</strain>
    </source>
</reference>
<keyword evidence="5 8" id="KW-0812">Transmembrane</keyword>
<feature type="transmembrane region" description="Helical" evidence="8">
    <location>
        <begin position="794"/>
        <end position="814"/>
    </location>
</feature>
<sequence>MLFYKAFIIGAFVLNLVVSTLLSIYFVQHEMNRALIATIVFTLIVVIIAVKLRKKILFSTVIIKIGSQMMRSTPSIWIVYMFMLTLNSVVMCSYFIILYTSYLTWKDDVDPNLKYYIGAFLIFSGYYLAEIFQNSTQVVVGAIVAKWYYESDVKTVKAIENTFFKCFGSICLGSLFSSIFSILKEVAILMKPSDKILQYPLLKPIWKAIQLIIFCLNYTLKYFNNYSFAYISIHSTGYIKASLKMYKLYCNKGYNTLISECIINLILKLYIVFSGISGAVISYLCLNLIQPEFTILNPMGWLLVLASALLAMQISRMIALIINAYVYPEPSVINENDTLAETPSFEQNATDTTNIGAQPYEYDAESIDSNELVGNNNGDDDDNDDFDIQDDDVFVSEEDRFTVAKPVWNDTKFGIFFLIVAILFFITSMRFIIKYTRQFVEETPSDSQLPIEMLFEFKTIFLLFCTLITSFAISIAMFLQAGKNSTKFTYSGLKFICGIFILGGVSSIILGQLLQAIFFGGLASIIIVLIKKYQPMIDLAANILQIVISVVKRYPQTAIAALVGFFSTLLFTAILKLSVSCAYIAYGFHGDGTPKFDNDGNQISIINTSLVITILFLNFAGLYIIDVLKNILHVTIAGFYGTWYYLESTFTGMPNNEGFGSFKRSITYSFGTICLGSIFVIIFQCFAVFMFIGDKNLGFIGVLSDFVLKITSFAVGYFNTYAFSFVALYGANMLTSARSTFIFFKQRGKQAAINDTIISFSLSFYCIVAGLISMIVSAVILFILSIFIRVGDNAYMPLMMYSFLISFNVALILIQTTVSGSSAFFFALNKDPAVFEESHPFEFQEISRCYPRVLEKLDLQMVR</sequence>
<name>A0A4T0X389_9ASCO</name>
<comment type="subcellular location">
    <subcellularLocation>
        <location evidence="2">Cell membrane</location>
        <topology evidence="2">Multi-pass membrane protein</topology>
    </subcellularLocation>
</comment>
<feature type="transmembrane region" description="Helical" evidence="8">
    <location>
        <begin position="764"/>
        <end position="788"/>
    </location>
</feature>
<dbReference type="GO" id="GO:0022857">
    <property type="term" value="F:transmembrane transporter activity"/>
    <property type="evidence" value="ECO:0007669"/>
    <property type="project" value="InterPro"/>
</dbReference>
<feature type="transmembrane region" description="Helical" evidence="8">
    <location>
        <begin position="413"/>
        <end position="433"/>
    </location>
</feature>
<feature type="transmembrane region" description="Helical" evidence="8">
    <location>
        <begin position="666"/>
        <end position="692"/>
    </location>
</feature>
<evidence type="ECO:0000313" key="10">
    <source>
        <dbReference type="Proteomes" id="UP000307173"/>
    </source>
</evidence>
<comment type="caution">
    <text evidence="9">The sequence shown here is derived from an EMBL/GenBank/DDBJ whole genome shotgun (WGS) entry which is preliminary data.</text>
</comment>
<dbReference type="Proteomes" id="UP000307173">
    <property type="component" value="Unassembled WGS sequence"/>
</dbReference>
<evidence type="ECO:0000256" key="7">
    <source>
        <dbReference type="ARBA" id="ARBA00023136"/>
    </source>
</evidence>
<evidence type="ECO:0000256" key="6">
    <source>
        <dbReference type="ARBA" id="ARBA00022989"/>
    </source>
</evidence>
<feature type="transmembrane region" description="Helical" evidence="8">
    <location>
        <begin position="6"/>
        <end position="27"/>
    </location>
</feature>
<evidence type="ECO:0000256" key="1">
    <source>
        <dbReference type="ARBA" id="ARBA00002957"/>
    </source>
</evidence>
<dbReference type="InterPro" id="IPR007603">
    <property type="entry name" value="Choline_transptr-like"/>
</dbReference>